<feature type="binding site" evidence="6">
    <location>
        <begin position="210"/>
        <end position="217"/>
    </location>
    <ligand>
        <name>ATP</name>
        <dbReference type="ChEBI" id="CHEBI:30616"/>
    </ligand>
</feature>
<dbReference type="SUPFAM" id="SSF47769">
    <property type="entry name" value="SAM/Pointed domain"/>
    <property type="match status" value="1"/>
</dbReference>
<comment type="caution">
    <text evidence="8">The sequence shown here is derived from an EMBL/GenBank/DDBJ whole genome shotgun (WGS) entry which is preliminary data.</text>
</comment>
<dbReference type="EMBL" id="CAUJNA010003845">
    <property type="protein sequence ID" value="CAJ1410892.1"/>
    <property type="molecule type" value="Genomic_DNA"/>
</dbReference>
<dbReference type="GO" id="GO:0007018">
    <property type="term" value="P:microtubule-based movement"/>
    <property type="evidence" value="ECO:0007669"/>
    <property type="project" value="InterPro"/>
</dbReference>
<dbReference type="AlphaFoldDB" id="A0AA36JSJ4"/>
<keyword evidence="2" id="KW-0963">Cytoplasm</keyword>
<evidence type="ECO:0000256" key="2">
    <source>
        <dbReference type="ARBA" id="ARBA00022490"/>
    </source>
</evidence>
<dbReference type="GO" id="GO:0007019">
    <property type="term" value="P:microtubule depolymerization"/>
    <property type="evidence" value="ECO:0007669"/>
    <property type="project" value="TreeGrafter"/>
</dbReference>
<dbReference type="Pfam" id="PF00225">
    <property type="entry name" value="Kinesin"/>
    <property type="match status" value="1"/>
</dbReference>
<evidence type="ECO:0000313" key="8">
    <source>
        <dbReference type="EMBL" id="CAJ1410892.1"/>
    </source>
</evidence>
<feature type="domain" description="Kinesin motor" evidence="7">
    <location>
        <begin position="119"/>
        <end position="430"/>
    </location>
</feature>
<dbReference type="PRINTS" id="PR00380">
    <property type="entry name" value="KINESINHEAVY"/>
</dbReference>
<accession>A0AA36JSJ4</accession>
<organism evidence="8 9">
    <name type="scientific">Effrenium voratum</name>
    <dbReference type="NCBI Taxonomy" id="2562239"/>
    <lineage>
        <taxon>Eukaryota</taxon>
        <taxon>Sar</taxon>
        <taxon>Alveolata</taxon>
        <taxon>Dinophyceae</taxon>
        <taxon>Suessiales</taxon>
        <taxon>Symbiodiniaceae</taxon>
        <taxon>Effrenium</taxon>
    </lineage>
</organism>
<comment type="subcellular location">
    <subcellularLocation>
        <location evidence="1">Cytoplasm</location>
        <location evidence="1">Cytoskeleton</location>
    </subcellularLocation>
</comment>
<comment type="similarity">
    <text evidence="6">Belongs to the TRAFAC class myosin-kinesin ATPase superfamily. Kinesin family.</text>
</comment>
<dbReference type="InterPro" id="IPR027640">
    <property type="entry name" value="Kinesin-like_fam"/>
</dbReference>
<keyword evidence="4 6" id="KW-0505">Motor protein</keyword>
<protein>
    <recommendedName>
        <fullName evidence="7">Kinesin motor domain-containing protein</fullName>
    </recommendedName>
</protein>
<dbReference type="GO" id="GO:0008017">
    <property type="term" value="F:microtubule binding"/>
    <property type="evidence" value="ECO:0007669"/>
    <property type="project" value="InterPro"/>
</dbReference>
<dbReference type="PANTHER" id="PTHR47971:SF8">
    <property type="entry name" value="KINESIN-LIKE PROTEIN"/>
    <property type="match status" value="1"/>
</dbReference>
<evidence type="ECO:0000256" key="5">
    <source>
        <dbReference type="ARBA" id="ARBA00023212"/>
    </source>
</evidence>
<evidence type="ECO:0000313" key="9">
    <source>
        <dbReference type="Proteomes" id="UP001178507"/>
    </source>
</evidence>
<keyword evidence="6" id="KW-0547">Nucleotide-binding</keyword>
<proteinExistence type="inferred from homology"/>
<dbReference type="GO" id="GO:0003777">
    <property type="term" value="F:microtubule motor activity"/>
    <property type="evidence" value="ECO:0007669"/>
    <property type="project" value="InterPro"/>
</dbReference>
<dbReference type="SUPFAM" id="SSF52540">
    <property type="entry name" value="P-loop containing nucleoside triphosphate hydrolases"/>
    <property type="match status" value="1"/>
</dbReference>
<reference evidence="8" key="1">
    <citation type="submission" date="2023-08" db="EMBL/GenBank/DDBJ databases">
        <authorList>
            <person name="Chen Y."/>
            <person name="Shah S."/>
            <person name="Dougan E. K."/>
            <person name="Thang M."/>
            <person name="Chan C."/>
        </authorList>
    </citation>
    <scope>NUCLEOTIDE SEQUENCE</scope>
</reference>
<keyword evidence="9" id="KW-1185">Reference proteome</keyword>
<gene>
    <name evidence="8" type="ORF">EVOR1521_LOCUS31619</name>
</gene>
<dbReference type="SMART" id="SM00129">
    <property type="entry name" value="KISc"/>
    <property type="match status" value="1"/>
</dbReference>
<dbReference type="PROSITE" id="PS50067">
    <property type="entry name" value="KINESIN_MOTOR_2"/>
    <property type="match status" value="1"/>
</dbReference>
<keyword evidence="5" id="KW-0206">Cytoskeleton</keyword>
<dbReference type="Proteomes" id="UP001178507">
    <property type="component" value="Unassembled WGS sequence"/>
</dbReference>
<dbReference type="InterPro" id="IPR027417">
    <property type="entry name" value="P-loop_NTPase"/>
</dbReference>
<dbReference type="Gene3D" id="3.40.850.10">
    <property type="entry name" value="Kinesin motor domain"/>
    <property type="match status" value="1"/>
</dbReference>
<dbReference type="PANTHER" id="PTHR47971">
    <property type="entry name" value="KINESIN-RELATED PROTEIN 6"/>
    <property type="match status" value="1"/>
</dbReference>
<evidence type="ECO:0000256" key="6">
    <source>
        <dbReference type="PROSITE-ProRule" id="PRU00283"/>
    </source>
</evidence>
<keyword evidence="3" id="KW-0493">Microtubule</keyword>
<keyword evidence="6" id="KW-0067">ATP-binding</keyword>
<dbReference type="InterPro" id="IPR001752">
    <property type="entry name" value="Kinesin_motor_dom"/>
</dbReference>
<name>A0AA36JSJ4_9DINO</name>
<evidence type="ECO:0000256" key="4">
    <source>
        <dbReference type="ARBA" id="ARBA00023175"/>
    </source>
</evidence>
<dbReference type="GO" id="GO:0005524">
    <property type="term" value="F:ATP binding"/>
    <property type="evidence" value="ECO:0007669"/>
    <property type="project" value="UniProtKB-UniRule"/>
</dbReference>
<evidence type="ECO:0000259" key="7">
    <source>
        <dbReference type="PROSITE" id="PS50067"/>
    </source>
</evidence>
<dbReference type="InterPro" id="IPR013761">
    <property type="entry name" value="SAM/pointed_sf"/>
</dbReference>
<evidence type="ECO:0000256" key="3">
    <source>
        <dbReference type="ARBA" id="ARBA00022701"/>
    </source>
</evidence>
<evidence type="ECO:0000256" key="1">
    <source>
        <dbReference type="ARBA" id="ARBA00004245"/>
    </source>
</evidence>
<dbReference type="InterPro" id="IPR036961">
    <property type="entry name" value="Kinesin_motor_dom_sf"/>
</dbReference>
<sequence>MIPVTGGALDTNEFDEHVYDAPQNAEARAAQEAKWAGDYDGRQHWSLREAYLRHRDRLQVAQRDLYRVKLLVDAHFSQSLKALDVSILERIADFGFAQGPAASFVAAWAAKPAGSEGPRPTFMARKRPLLDFETAAGDWDCVSVARSAGRVVCHDGRLHRTGRRLEMLHKKFILDKVYGSTVSDDEFYADAVRPLVACLDTAEATVICYGQTGTGKTHTFNACWKRIGTDLGSQTVSVTFFEIHGKKCYDLLQQRKQVALRADADERVHVRGAATLSATAAEVAPLLEEALRLRRSEATERNPLSSRSHAVCVLSLASGGCIRFVDLAGSERNYETRRMTAQQHRDFAEINKSLMALKDCFRAHAQIAREKKKASGGVRVPYRASSLTQVLRSCFTPDHRTVILATVSPTATDLLHSINSLLQVTQMSKDLSALRAECCVDLPMTSFAAATPIWEWGSEEVDRWIRTVHNGLFKYLVLPPKITGAALLQLSSQGFAELFDQSLRTARGVGEGEAWNEAAAQGAGLRVGRLLYGAVRREAMRWPEAQAAPVLAAAEQREAAERLRQEEGLDLPPAAERQCEFFFWGDTGQ</sequence>
<dbReference type="GO" id="GO:0005874">
    <property type="term" value="C:microtubule"/>
    <property type="evidence" value="ECO:0007669"/>
    <property type="project" value="UniProtKB-KW"/>
</dbReference>